<dbReference type="InterPro" id="IPR011991">
    <property type="entry name" value="ArsR-like_HTH"/>
</dbReference>
<dbReference type="PANTHER" id="PTHR33154">
    <property type="entry name" value="TRANSCRIPTIONAL REGULATOR, ARSR FAMILY"/>
    <property type="match status" value="1"/>
</dbReference>
<dbReference type="Pfam" id="PF01022">
    <property type="entry name" value="HTH_5"/>
    <property type="match status" value="1"/>
</dbReference>
<sequence length="100" mass="11409">MDILKVNAALSNNVRLEIMKWLKEPAANFPPHVEVEGFDDGVCVKNIQLKTGLSQSTISHYLSVLQEAGLVIPTRHGKWTYYRRDEKNIKAYLTQLVLEL</sequence>
<evidence type="ECO:0000313" key="5">
    <source>
        <dbReference type="EMBL" id="QHV93747.1"/>
    </source>
</evidence>
<dbReference type="InterPro" id="IPR051081">
    <property type="entry name" value="HTH_MetalResp_TranReg"/>
</dbReference>
<dbReference type="KEGG" id="senf:GJR95_01290"/>
<keyword evidence="2" id="KW-0238">DNA-binding</keyword>
<accession>A0A6P1VPX0</accession>
<dbReference type="RefSeq" id="WP_162384167.1">
    <property type="nucleotide sequence ID" value="NZ_CP045997.1"/>
</dbReference>
<dbReference type="GO" id="GO:0003700">
    <property type="term" value="F:DNA-binding transcription factor activity"/>
    <property type="evidence" value="ECO:0007669"/>
    <property type="project" value="InterPro"/>
</dbReference>
<dbReference type="PANTHER" id="PTHR33154:SF33">
    <property type="entry name" value="TRANSCRIPTIONAL REPRESSOR SDPR"/>
    <property type="match status" value="1"/>
</dbReference>
<feature type="domain" description="HTH arsR-type" evidence="4">
    <location>
        <begin position="1"/>
        <end position="100"/>
    </location>
</feature>
<keyword evidence="1" id="KW-0805">Transcription regulation</keyword>
<dbReference type="SMART" id="SM00418">
    <property type="entry name" value="HTH_ARSR"/>
    <property type="match status" value="1"/>
</dbReference>
<dbReference type="Proteomes" id="UP000464577">
    <property type="component" value="Chromosome"/>
</dbReference>
<dbReference type="PROSITE" id="PS50987">
    <property type="entry name" value="HTH_ARSR_2"/>
    <property type="match status" value="1"/>
</dbReference>
<dbReference type="EMBL" id="CP045997">
    <property type="protein sequence ID" value="QHV93747.1"/>
    <property type="molecule type" value="Genomic_DNA"/>
</dbReference>
<keyword evidence="6" id="KW-1185">Reference proteome</keyword>
<dbReference type="InterPro" id="IPR001845">
    <property type="entry name" value="HTH_ArsR_DNA-bd_dom"/>
</dbReference>
<reference evidence="5 6" key="1">
    <citation type="submission" date="2019-11" db="EMBL/GenBank/DDBJ databases">
        <title>Spirosoma endbachense sp. nov., isolated from a natural salt meadow.</title>
        <authorList>
            <person name="Rojas J."/>
            <person name="Ambika Manirajan B."/>
            <person name="Ratering S."/>
            <person name="Suarez C."/>
            <person name="Geissler-Plaum R."/>
            <person name="Schnell S."/>
        </authorList>
    </citation>
    <scope>NUCLEOTIDE SEQUENCE [LARGE SCALE GENOMIC DNA]</scope>
    <source>
        <strain evidence="5 6">I-24</strain>
    </source>
</reference>
<dbReference type="CDD" id="cd00090">
    <property type="entry name" value="HTH_ARSR"/>
    <property type="match status" value="1"/>
</dbReference>
<gene>
    <name evidence="5" type="ORF">GJR95_01290</name>
</gene>
<evidence type="ECO:0000256" key="1">
    <source>
        <dbReference type="ARBA" id="ARBA00023015"/>
    </source>
</evidence>
<organism evidence="5 6">
    <name type="scientific">Spirosoma endbachense</name>
    <dbReference type="NCBI Taxonomy" id="2666025"/>
    <lineage>
        <taxon>Bacteria</taxon>
        <taxon>Pseudomonadati</taxon>
        <taxon>Bacteroidota</taxon>
        <taxon>Cytophagia</taxon>
        <taxon>Cytophagales</taxon>
        <taxon>Cytophagaceae</taxon>
        <taxon>Spirosoma</taxon>
    </lineage>
</organism>
<keyword evidence="3" id="KW-0804">Transcription</keyword>
<dbReference type="InterPro" id="IPR036390">
    <property type="entry name" value="WH_DNA-bd_sf"/>
</dbReference>
<dbReference type="GO" id="GO:0003677">
    <property type="term" value="F:DNA binding"/>
    <property type="evidence" value="ECO:0007669"/>
    <property type="project" value="UniProtKB-KW"/>
</dbReference>
<evidence type="ECO:0000256" key="2">
    <source>
        <dbReference type="ARBA" id="ARBA00023125"/>
    </source>
</evidence>
<proteinExistence type="predicted"/>
<dbReference type="SUPFAM" id="SSF46785">
    <property type="entry name" value="Winged helix' DNA-binding domain"/>
    <property type="match status" value="1"/>
</dbReference>
<evidence type="ECO:0000259" key="4">
    <source>
        <dbReference type="PROSITE" id="PS50987"/>
    </source>
</evidence>
<dbReference type="InterPro" id="IPR036388">
    <property type="entry name" value="WH-like_DNA-bd_sf"/>
</dbReference>
<evidence type="ECO:0000256" key="3">
    <source>
        <dbReference type="ARBA" id="ARBA00023163"/>
    </source>
</evidence>
<evidence type="ECO:0000313" key="6">
    <source>
        <dbReference type="Proteomes" id="UP000464577"/>
    </source>
</evidence>
<dbReference type="AlphaFoldDB" id="A0A6P1VPX0"/>
<name>A0A6P1VPX0_9BACT</name>
<protein>
    <submittedName>
        <fullName evidence="5">ArsR family transcriptional regulator</fullName>
    </submittedName>
</protein>
<dbReference type="Gene3D" id="1.10.10.10">
    <property type="entry name" value="Winged helix-like DNA-binding domain superfamily/Winged helix DNA-binding domain"/>
    <property type="match status" value="1"/>
</dbReference>